<evidence type="ECO:0000313" key="2">
    <source>
        <dbReference type="Proteomes" id="UP001056120"/>
    </source>
</evidence>
<name>A0ACB8ZB25_9ASTR</name>
<proteinExistence type="predicted"/>
<comment type="caution">
    <text evidence="1">The sequence shown here is derived from an EMBL/GenBank/DDBJ whole genome shotgun (WGS) entry which is preliminary data.</text>
</comment>
<gene>
    <name evidence="1" type="ORF">L1987_77475</name>
</gene>
<protein>
    <submittedName>
        <fullName evidence="1">Uncharacterized protein</fullName>
    </submittedName>
</protein>
<reference evidence="1 2" key="2">
    <citation type="journal article" date="2022" name="Mol. Ecol. Resour.">
        <title>The genomes of chicory, endive, great burdock and yacon provide insights into Asteraceae paleo-polyploidization history and plant inulin production.</title>
        <authorList>
            <person name="Fan W."/>
            <person name="Wang S."/>
            <person name="Wang H."/>
            <person name="Wang A."/>
            <person name="Jiang F."/>
            <person name="Liu H."/>
            <person name="Zhao H."/>
            <person name="Xu D."/>
            <person name="Zhang Y."/>
        </authorList>
    </citation>
    <scope>NUCLEOTIDE SEQUENCE [LARGE SCALE GENOMIC DNA]</scope>
    <source>
        <strain evidence="2">cv. Yunnan</strain>
        <tissue evidence="1">Leaves</tissue>
    </source>
</reference>
<keyword evidence="2" id="KW-1185">Reference proteome</keyword>
<evidence type="ECO:0000313" key="1">
    <source>
        <dbReference type="EMBL" id="KAI3694509.1"/>
    </source>
</evidence>
<dbReference type="Proteomes" id="UP001056120">
    <property type="component" value="Linkage Group LG26"/>
</dbReference>
<reference evidence="2" key="1">
    <citation type="journal article" date="2022" name="Mol. Ecol. Resour.">
        <title>The genomes of chicory, endive, great burdock and yacon provide insights into Asteraceae palaeo-polyploidization history and plant inulin production.</title>
        <authorList>
            <person name="Fan W."/>
            <person name="Wang S."/>
            <person name="Wang H."/>
            <person name="Wang A."/>
            <person name="Jiang F."/>
            <person name="Liu H."/>
            <person name="Zhao H."/>
            <person name="Xu D."/>
            <person name="Zhang Y."/>
        </authorList>
    </citation>
    <scope>NUCLEOTIDE SEQUENCE [LARGE SCALE GENOMIC DNA]</scope>
    <source>
        <strain evidence="2">cv. Yunnan</strain>
    </source>
</reference>
<organism evidence="1 2">
    <name type="scientific">Smallanthus sonchifolius</name>
    <dbReference type="NCBI Taxonomy" id="185202"/>
    <lineage>
        <taxon>Eukaryota</taxon>
        <taxon>Viridiplantae</taxon>
        <taxon>Streptophyta</taxon>
        <taxon>Embryophyta</taxon>
        <taxon>Tracheophyta</taxon>
        <taxon>Spermatophyta</taxon>
        <taxon>Magnoliopsida</taxon>
        <taxon>eudicotyledons</taxon>
        <taxon>Gunneridae</taxon>
        <taxon>Pentapetalae</taxon>
        <taxon>asterids</taxon>
        <taxon>campanulids</taxon>
        <taxon>Asterales</taxon>
        <taxon>Asteraceae</taxon>
        <taxon>Asteroideae</taxon>
        <taxon>Heliantheae alliance</taxon>
        <taxon>Millerieae</taxon>
        <taxon>Smallanthus</taxon>
    </lineage>
</organism>
<sequence length="412" mass="46355">MDGRRTMMMNWDGLEDLDDDDVFFDASSSPEEEFEDSRMSFSTAVDHSNLSDFQTTGYDMWMTTPESITDRRRRLLKDMGLGGDKDLLGFGSRPPSTHVLSRKTDIPPPANICSREAEQPMKQDGKLPCEPVSSGSDGLLLRSRSDGSINTSSIDTNRRKEEIIGSVLKQHLVRTSSWFSLPFVRLSSTSRGQQRRIFIAKDDNRNNCITDDNNDTKESILLVKNSDNGKEFMVKESSTDEGNGNWNRLSDVETGNQITTEEFKKNAGRSPKVKEFSEQKPSSQWVKARVHGKPFKEFTALHRSQEIKGHNGSIWAMKFTLDGHYLATAGEDKVVRIWEVVEFDVAAMRGGDDSSSAGGTPVHPMALVAGPEGRPPLPDSMPEKKKGKKKGFRIMFMCRKLFLGWRKHHFAH</sequence>
<accession>A0ACB8ZB25</accession>
<dbReference type="EMBL" id="CM042043">
    <property type="protein sequence ID" value="KAI3694509.1"/>
    <property type="molecule type" value="Genomic_DNA"/>
</dbReference>